<dbReference type="GO" id="GO:0006412">
    <property type="term" value="P:translation"/>
    <property type="evidence" value="ECO:0007669"/>
    <property type="project" value="InterPro"/>
</dbReference>
<dbReference type="AlphaFoldDB" id="A0A2Z6M0G4"/>
<reference evidence="4" key="1">
    <citation type="journal article" date="2017" name="Front. Plant Sci.">
        <title>Climate Clever Clovers: New Paradigm to Reduce the Environmental Footprint of Ruminants by Breeding Low Methanogenic Forages Utilizing Haplotype Variation.</title>
        <authorList>
            <person name="Kaur P."/>
            <person name="Appels R."/>
            <person name="Bayer P.E."/>
            <person name="Keeble-Gagnere G."/>
            <person name="Wang J."/>
            <person name="Hirakawa H."/>
            <person name="Shirasawa K."/>
            <person name="Vercoe P."/>
            <person name="Stefanova K."/>
            <person name="Durmic Z."/>
            <person name="Nichols P."/>
            <person name="Revell C."/>
            <person name="Isobe S.N."/>
            <person name="Edwards D."/>
            <person name="Erskine W."/>
        </authorList>
    </citation>
    <scope>NUCLEOTIDE SEQUENCE [LARGE SCALE GENOMIC DNA]</scope>
    <source>
        <strain evidence="4">cv. Daliak</strain>
    </source>
</reference>
<dbReference type="EMBL" id="DF973285">
    <property type="protein sequence ID" value="GAU24158.1"/>
    <property type="molecule type" value="Genomic_DNA"/>
</dbReference>
<gene>
    <name evidence="3" type="ORF">TSUD_83930</name>
</gene>
<dbReference type="OrthoDB" id="414863at2759"/>
<proteinExistence type="predicted"/>
<evidence type="ECO:0000256" key="1">
    <source>
        <dbReference type="ARBA" id="ARBA00022980"/>
    </source>
</evidence>
<dbReference type="InterPro" id="IPR005707">
    <property type="entry name" value="Ribosomal_uS2_euk/arc"/>
</dbReference>
<dbReference type="PANTHER" id="PTHR11489">
    <property type="entry name" value="40S RIBOSOMAL PROTEIN SA"/>
    <property type="match status" value="1"/>
</dbReference>
<dbReference type="Gene3D" id="3.40.50.10490">
    <property type="entry name" value="Glucose-6-phosphate isomerase like protein, domain 1"/>
    <property type="match status" value="1"/>
</dbReference>
<evidence type="ECO:0000313" key="4">
    <source>
        <dbReference type="Proteomes" id="UP000242715"/>
    </source>
</evidence>
<dbReference type="Proteomes" id="UP000242715">
    <property type="component" value="Unassembled WGS sequence"/>
</dbReference>
<keyword evidence="2" id="KW-0687">Ribonucleoprotein</keyword>
<dbReference type="GO" id="GO:0003735">
    <property type="term" value="F:structural constituent of ribosome"/>
    <property type="evidence" value="ECO:0007669"/>
    <property type="project" value="InterPro"/>
</dbReference>
<evidence type="ECO:0000313" key="3">
    <source>
        <dbReference type="EMBL" id="GAU24158.1"/>
    </source>
</evidence>
<name>A0A2Z6M0G4_TRISU</name>
<dbReference type="SUPFAM" id="SSF52313">
    <property type="entry name" value="Ribosomal protein S2"/>
    <property type="match status" value="1"/>
</dbReference>
<dbReference type="GO" id="GO:0015935">
    <property type="term" value="C:small ribosomal subunit"/>
    <property type="evidence" value="ECO:0007669"/>
    <property type="project" value="InterPro"/>
</dbReference>
<keyword evidence="1" id="KW-0689">Ribosomal protein</keyword>
<accession>A0A2Z6M0G4</accession>
<evidence type="ECO:0000256" key="2">
    <source>
        <dbReference type="ARBA" id="ARBA00023274"/>
    </source>
</evidence>
<keyword evidence="4" id="KW-1185">Reference proteome</keyword>
<protein>
    <recommendedName>
        <fullName evidence="5">40S ribosomal protein SA</fullName>
    </recommendedName>
</protein>
<sequence length="56" mass="6419">MVTTEDSSCQLSQKEADIQRMLAANVHLGSKNCDYQMERYIFKCRNDGSIQIPSTY</sequence>
<evidence type="ECO:0008006" key="5">
    <source>
        <dbReference type="Google" id="ProtNLM"/>
    </source>
</evidence>
<dbReference type="InterPro" id="IPR023591">
    <property type="entry name" value="Ribosomal_uS2_flav_dom_sf"/>
</dbReference>
<organism evidence="3 4">
    <name type="scientific">Trifolium subterraneum</name>
    <name type="common">Subterranean clover</name>
    <dbReference type="NCBI Taxonomy" id="3900"/>
    <lineage>
        <taxon>Eukaryota</taxon>
        <taxon>Viridiplantae</taxon>
        <taxon>Streptophyta</taxon>
        <taxon>Embryophyta</taxon>
        <taxon>Tracheophyta</taxon>
        <taxon>Spermatophyta</taxon>
        <taxon>Magnoliopsida</taxon>
        <taxon>eudicotyledons</taxon>
        <taxon>Gunneridae</taxon>
        <taxon>Pentapetalae</taxon>
        <taxon>rosids</taxon>
        <taxon>fabids</taxon>
        <taxon>Fabales</taxon>
        <taxon>Fabaceae</taxon>
        <taxon>Papilionoideae</taxon>
        <taxon>50 kb inversion clade</taxon>
        <taxon>NPAAA clade</taxon>
        <taxon>Hologalegina</taxon>
        <taxon>IRL clade</taxon>
        <taxon>Trifolieae</taxon>
        <taxon>Trifolium</taxon>
    </lineage>
</organism>